<keyword evidence="5" id="KW-0808">Transferase</keyword>
<keyword evidence="3" id="KW-0663">Pyridoxal phosphate</keyword>
<gene>
    <name evidence="5" type="ORF">KHM83_01965</name>
</gene>
<accession>A0ABS5PM06</accession>
<reference evidence="5 6" key="1">
    <citation type="submission" date="2021-05" db="EMBL/GenBank/DDBJ databases">
        <title>Fusibacter ferrireducens sp. nov., an anaerobic, sulfur- and Fe-reducing bacterium isolated from the mangrove sediment.</title>
        <authorList>
            <person name="Qiu D."/>
        </authorList>
    </citation>
    <scope>NUCLEOTIDE SEQUENCE [LARGE SCALE GENOMIC DNA]</scope>
    <source>
        <strain evidence="5 6">DSM 12116</strain>
    </source>
</reference>
<evidence type="ECO:0000313" key="5">
    <source>
        <dbReference type="EMBL" id="MBS7525439.1"/>
    </source>
</evidence>
<dbReference type="GO" id="GO:0008483">
    <property type="term" value="F:transaminase activity"/>
    <property type="evidence" value="ECO:0007669"/>
    <property type="project" value="UniProtKB-KW"/>
</dbReference>
<dbReference type="Gene3D" id="3.90.1150.10">
    <property type="entry name" value="Aspartate Aminotransferase, domain 1"/>
    <property type="match status" value="1"/>
</dbReference>
<comment type="similarity">
    <text evidence="2">Belongs to the threonine aldolase family.</text>
</comment>
<dbReference type="PANTHER" id="PTHR48097">
    <property type="entry name" value="L-THREONINE ALDOLASE-RELATED"/>
    <property type="match status" value="1"/>
</dbReference>
<sequence length="350" mass="39073">MKPEMKIRFNNDYSEGAHSEIMARLNETNMIQTAGYGEDPFCDSARDAIKRQFGCQQADVHFLVGGTQANLTVIAAALRPHQAVICAETGHINVHETGAIEACGHKVIGLPHNEGTITAEQIDAYVKAHYNDETHEHITQPKLVYISQPTELGTIYSKDALTAIYQICQKHGLYLFIDGARLGYGLSSADNDLDDKTFSALSDVFTIGGTKMGALFGEAVVINHPALKQDFRYIMKQKGAMLAKGRLLGIQFLSFFEKDLYRRLGNHADELAMHLKTAMLAKGYTPYVNSPTNQQFFILPDADLLEIEKYFTYAYIERIDATHSAVRFCTSWATRPEDVKTLIKFIDALH</sequence>
<dbReference type="EMBL" id="JAHBCL010000002">
    <property type="protein sequence ID" value="MBS7525439.1"/>
    <property type="molecule type" value="Genomic_DNA"/>
</dbReference>
<dbReference type="Pfam" id="PF01212">
    <property type="entry name" value="Beta_elim_lyase"/>
    <property type="match status" value="1"/>
</dbReference>
<proteinExistence type="inferred from homology"/>
<dbReference type="InterPro" id="IPR015421">
    <property type="entry name" value="PyrdxlP-dep_Trfase_major"/>
</dbReference>
<dbReference type="RefSeq" id="WP_213235220.1">
    <property type="nucleotide sequence ID" value="NZ_JAHBCL010000002.1"/>
</dbReference>
<comment type="caution">
    <text evidence="5">The sequence shown here is derived from an EMBL/GenBank/DDBJ whole genome shotgun (WGS) entry which is preliminary data.</text>
</comment>
<dbReference type="PANTHER" id="PTHR48097:SF5">
    <property type="entry name" value="LOW SPECIFICITY L-THREONINE ALDOLASE"/>
    <property type="match status" value="1"/>
</dbReference>
<name>A0ABS5PM06_9FIRM</name>
<feature type="domain" description="Aromatic amino acid beta-eliminating lyase/threonine aldolase" evidence="4">
    <location>
        <begin position="20"/>
        <end position="282"/>
    </location>
</feature>
<evidence type="ECO:0000256" key="2">
    <source>
        <dbReference type="ARBA" id="ARBA00006966"/>
    </source>
</evidence>
<protein>
    <submittedName>
        <fullName evidence="5">Aminotransferase class I/II-fold pyridoxal phosphate-dependent enzyme</fullName>
    </submittedName>
</protein>
<dbReference type="Proteomes" id="UP000746471">
    <property type="component" value="Unassembled WGS sequence"/>
</dbReference>
<evidence type="ECO:0000256" key="1">
    <source>
        <dbReference type="ARBA" id="ARBA00001933"/>
    </source>
</evidence>
<dbReference type="InterPro" id="IPR015422">
    <property type="entry name" value="PyrdxlP-dep_Trfase_small"/>
</dbReference>
<comment type="cofactor">
    <cofactor evidence="1">
        <name>pyridoxal 5'-phosphate</name>
        <dbReference type="ChEBI" id="CHEBI:597326"/>
    </cofactor>
</comment>
<dbReference type="Gene3D" id="3.40.640.10">
    <property type="entry name" value="Type I PLP-dependent aspartate aminotransferase-like (Major domain)"/>
    <property type="match status" value="1"/>
</dbReference>
<evidence type="ECO:0000256" key="3">
    <source>
        <dbReference type="ARBA" id="ARBA00022898"/>
    </source>
</evidence>
<dbReference type="InterPro" id="IPR015424">
    <property type="entry name" value="PyrdxlP-dep_Trfase"/>
</dbReference>
<organism evidence="5 6">
    <name type="scientific">Fusibacter paucivorans</name>
    <dbReference type="NCBI Taxonomy" id="76009"/>
    <lineage>
        <taxon>Bacteria</taxon>
        <taxon>Bacillati</taxon>
        <taxon>Bacillota</taxon>
        <taxon>Clostridia</taxon>
        <taxon>Eubacteriales</taxon>
        <taxon>Eubacteriales Family XII. Incertae Sedis</taxon>
        <taxon>Fusibacter</taxon>
    </lineage>
</organism>
<keyword evidence="5" id="KW-0032">Aminotransferase</keyword>
<dbReference type="InterPro" id="IPR001597">
    <property type="entry name" value="ArAA_b-elim_lyase/Thr_aldolase"/>
</dbReference>
<keyword evidence="6" id="KW-1185">Reference proteome</keyword>
<dbReference type="SUPFAM" id="SSF53383">
    <property type="entry name" value="PLP-dependent transferases"/>
    <property type="match status" value="1"/>
</dbReference>
<evidence type="ECO:0000313" key="6">
    <source>
        <dbReference type="Proteomes" id="UP000746471"/>
    </source>
</evidence>
<evidence type="ECO:0000259" key="4">
    <source>
        <dbReference type="Pfam" id="PF01212"/>
    </source>
</evidence>